<organism evidence="2 3">
    <name type="scientific">Oopsacas minuta</name>
    <dbReference type="NCBI Taxonomy" id="111878"/>
    <lineage>
        <taxon>Eukaryota</taxon>
        <taxon>Metazoa</taxon>
        <taxon>Porifera</taxon>
        <taxon>Hexactinellida</taxon>
        <taxon>Hexasterophora</taxon>
        <taxon>Lyssacinosida</taxon>
        <taxon>Leucopsacidae</taxon>
        <taxon>Oopsacas</taxon>
    </lineage>
</organism>
<feature type="compositionally biased region" description="Basic and acidic residues" evidence="1">
    <location>
        <begin position="1"/>
        <end position="12"/>
    </location>
</feature>
<feature type="region of interest" description="Disordered" evidence="1">
    <location>
        <begin position="1"/>
        <end position="26"/>
    </location>
</feature>
<sequence>MKPELKKNRVSDLLESSSDDGEVPIHSVRHGKHLDDLSLKQQRTRLSSLLECIKSLSVIENTTETSIAALSLQLLANEENNRYVATVAKEINVNGGFCNLSNKHAPGDKALFLLDLLEVGRRKYTQLCQTLLPDNIHFPSYSKLAILRDVMISRSSITLCPNPAKPIGKHAPYCLEVQKTLERILSMVDRPTSEEFPLTFKIADGLDGSGCHTIYNQQTTNTFTTNFILFCFKPSPSTLTNKIVWQNKSLNSPFPQRLIFSALRQNAKKIFVPSWKL</sequence>
<proteinExistence type="predicted"/>
<comment type="caution">
    <text evidence="2">The sequence shown here is derived from an EMBL/GenBank/DDBJ whole genome shotgun (WGS) entry which is preliminary data.</text>
</comment>
<dbReference type="EMBL" id="JAKMXF010000244">
    <property type="protein sequence ID" value="KAI6653949.1"/>
    <property type="molecule type" value="Genomic_DNA"/>
</dbReference>
<evidence type="ECO:0000256" key="1">
    <source>
        <dbReference type="SAM" id="MobiDB-lite"/>
    </source>
</evidence>
<gene>
    <name evidence="2" type="ORF">LOD99_3125</name>
</gene>
<protein>
    <submittedName>
        <fullName evidence="2">Uncharacterized protein</fullName>
    </submittedName>
</protein>
<accession>A0AAV7JZQ7</accession>
<evidence type="ECO:0000313" key="2">
    <source>
        <dbReference type="EMBL" id="KAI6653949.1"/>
    </source>
</evidence>
<evidence type="ECO:0000313" key="3">
    <source>
        <dbReference type="Proteomes" id="UP001165289"/>
    </source>
</evidence>
<keyword evidence="3" id="KW-1185">Reference proteome</keyword>
<dbReference type="AlphaFoldDB" id="A0AAV7JZQ7"/>
<reference evidence="2 3" key="1">
    <citation type="journal article" date="2023" name="BMC Biol.">
        <title>The compact genome of the sponge Oopsacas minuta (Hexactinellida) is lacking key metazoan core genes.</title>
        <authorList>
            <person name="Santini S."/>
            <person name="Schenkelaars Q."/>
            <person name="Jourda C."/>
            <person name="Duchesne M."/>
            <person name="Belahbib H."/>
            <person name="Rocher C."/>
            <person name="Selva M."/>
            <person name="Riesgo A."/>
            <person name="Vervoort M."/>
            <person name="Leys S.P."/>
            <person name="Kodjabachian L."/>
            <person name="Le Bivic A."/>
            <person name="Borchiellini C."/>
            <person name="Claverie J.M."/>
            <person name="Renard E."/>
        </authorList>
    </citation>
    <scope>NUCLEOTIDE SEQUENCE [LARGE SCALE GENOMIC DNA]</scope>
    <source>
        <strain evidence="2">SPO-2</strain>
    </source>
</reference>
<dbReference type="Proteomes" id="UP001165289">
    <property type="component" value="Unassembled WGS sequence"/>
</dbReference>
<name>A0AAV7JZQ7_9METZ</name>